<dbReference type="Proteomes" id="UP000799537">
    <property type="component" value="Unassembled WGS sequence"/>
</dbReference>
<evidence type="ECO:0000313" key="19">
    <source>
        <dbReference type="Proteomes" id="UP000799537"/>
    </source>
</evidence>
<dbReference type="GO" id="GO:0070330">
    <property type="term" value="F:aromatase activity"/>
    <property type="evidence" value="ECO:0007669"/>
    <property type="project" value="UniProtKB-UniRule"/>
</dbReference>
<evidence type="ECO:0000313" key="18">
    <source>
        <dbReference type="EMBL" id="KAF2162218.1"/>
    </source>
</evidence>
<keyword evidence="5 14" id="KW-0285">Flavoprotein</keyword>
<gene>
    <name evidence="18" type="ORF">M409DRAFT_58338</name>
</gene>
<dbReference type="InterPro" id="IPR036396">
    <property type="entry name" value="Cyt_P450_sf"/>
</dbReference>
<dbReference type="Gene3D" id="3.40.50.80">
    <property type="entry name" value="Nucleotide-binding domain of ferredoxin-NADP reductase (FNR) module"/>
    <property type="match status" value="1"/>
</dbReference>
<comment type="catalytic activity">
    <reaction evidence="14">
        <text>2 oxidized [cytochrome P450] + NADPH = 2 reduced [cytochrome P450] + NADP(+) + H(+)</text>
        <dbReference type="Rhea" id="RHEA:24040"/>
        <dbReference type="Rhea" id="RHEA-COMP:14627"/>
        <dbReference type="Rhea" id="RHEA-COMP:14628"/>
        <dbReference type="ChEBI" id="CHEBI:15378"/>
        <dbReference type="ChEBI" id="CHEBI:55376"/>
        <dbReference type="ChEBI" id="CHEBI:57783"/>
        <dbReference type="ChEBI" id="CHEBI:58349"/>
        <dbReference type="ChEBI" id="CHEBI:60344"/>
        <dbReference type="EC" id="1.6.2.4"/>
    </reaction>
</comment>
<dbReference type="InterPro" id="IPR017972">
    <property type="entry name" value="Cyt_P450_CS"/>
</dbReference>
<dbReference type="PIRSF" id="PIRSF000209">
    <property type="entry name" value="Bifunctional_P450_P450R"/>
    <property type="match status" value="1"/>
</dbReference>
<comment type="cofactor">
    <cofactor evidence="1 14 15">
        <name>heme</name>
        <dbReference type="ChEBI" id="CHEBI:30413"/>
    </cofactor>
</comment>
<dbReference type="InterPro" id="IPR023206">
    <property type="entry name" value="Bifunctional_P450_P450_red"/>
</dbReference>
<dbReference type="InterPro" id="IPR008254">
    <property type="entry name" value="Flavodoxin/NO_synth"/>
</dbReference>
<dbReference type="SUPFAM" id="SSF52218">
    <property type="entry name" value="Flavoproteins"/>
    <property type="match status" value="1"/>
</dbReference>
<evidence type="ECO:0000259" key="16">
    <source>
        <dbReference type="PROSITE" id="PS50902"/>
    </source>
</evidence>
<dbReference type="InterPro" id="IPR017927">
    <property type="entry name" value="FAD-bd_FR_type"/>
</dbReference>
<evidence type="ECO:0000256" key="15">
    <source>
        <dbReference type="PIRSR" id="PIRSR000209-1"/>
    </source>
</evidence>
<keyword evidence="19" id="KW-1185">Reference proteome</keyword>
<protein>
    <recommendedName>
        <fullName evidence="14">Bifunctional cytochrome P450/NADPH--P450 reductase</fullName>
    </recommendedName>
    <domain>
        <recommendedName>
            <fullName evidence="14">Cytochrome P450</fullName>
            <ecNumber evidence="14">1.14.14.1</ecNumber>
        </recommendedName>
    </domain>
    <domain>
        <recommendedName>
            <fullName evidence="14">NADPH--cytochrome P450 reductase</fullName>
            <ecNumber evidence="14">1.6.2.4</ecNumber>
        </recommendedName>
    </domain>
</protein>
<dbReference type="GO" id="GO:0005506">
    <property type="term" value="F:iron ion binding"/>
    <property type="evidence" value="ECO:0007669"/>
    <property type="project" value="UniProtKB-UniRule"/>
</dbReference>
<dbReference type="GeneID" id="54567156"/>
<dbReference type="GO" id="GO:0005829">
    <property type="term" value="C:cytosol"/>
    <property type="evidence" value="ECO:0007669"/>
    <property type="project" value="TreeGrafter"/>
</dbReference>
<keyword evidence="13 14" id="KW-0503">Monooxygenase</keyword>
<proteinExistence type="inferred from homology"/>
<dbReference type="GO" id="GO:0050660">
    <property type="term" value="F:flavin adenine dinucleotide binding"/>
    <property type="evidence" value="ECO:0007669"/>
    <property type="project" value="TreeGrafter"/>
</dbReference>
<evidence type="ECO:0000256" key="12">
    <source>
        <dbReference type="ARBA" id="ARBA00023004"/>
    </source>
</evidence>
<dbReference type="EC" id="1.6.2.4" evidence="14"/>
<dbReference type="SUPFAM" id="SSF63380">
    <property type="entry name" value="Riboflavin synthase domain-like"/>
    <property type="match status" value="1"/>
</dbReference>
<feature type="binding site" description="axial binding residue" evidence="15">
    <location>
        <position position="410"/>
    </location>
    <ligand>
        <name>heme</name>
        <dbReference type="ChEBI" id="CHEBI:30413"/>
    </ligand>
    <ligandPart>
        <name>Fe</name>
        <dbReference type="ChEBI" id="CHEBI:18248"/>
    </ligandPart>
</feature>
<dbReference type="Pfam" id="PF00175">
    <property type="entry name" value="NAD_binding_1"/>
    <property type="match status" value="1"/>
</dbReference>
<reference evidence="18" key="1">
    <citation type="journal article" date="2020" name="Stud. Mycol.">
        <title>101 Dothideomycetes genomes: a test case for predicting lifestyles and emergence of pathogens.</title>
        <authorList>
            <person name="Haridas S."/>
            <person name="Albert R."/>
            <person name="Binder M."/>
            <person name="Bloem J."/>
            <person name="Labutti K."/>
            <person name="Salamov A."/>
            <person name="Andreopoulos B."/>
            <person name="Baker S."/>
            <person name="Barry K."/>
            <person name="Bills G."/>
            <person name="Bluhm B."/>
            <person name="Cannon C."/>
            <person name="Castanera R."/>
            <person name="Culley D."/>
            <person name="Daum C."/>
            <person name="Ezra D."/>
            <person name="Gonzalez J."/>
            <person name="Henrissat B."/>
            <person name="Kuo A."/>
            <person name="Liang C."/>
            <person name="Lipzen A."/>
            <person name="Lutzoni F."/>
            <person name="Magnuson J."/>
            <person name="Mondo S."/>
            <person name="Nolan M."/>
            <person name="Ohm R."/>
            <person name="Pangilinan J."/>
            <person name="Park H.-J."/>
            <person name="Ramirez L."/>
            <person name="Alfaro M."/>
            <person name="Sun H."/>
            <person name="Tritt A."/>
            <person name="Yoshinaga Y."/>
            <person name="Zwiers L.-H."/>
            <person name="Turgeon B."/>
            <person name="Goodwin S."/>
            <person name="Spatafora J."/>
            <person name="Crous P."/>
            <person name="Grigoriev I."/>
        </authorList>
    </citation>
    <scope>NUCLEOTIDE SEQUENCE</scope>
    <source>
        <strain evidence="18">ATCC 36951</strain>
    </source>
</reference>
<comment type="similarity">
    <text evidence="2 14">In the N-terminal section; belongs to the cytochrome P450 family.</text>
</comment>
<evidence type="ECO:0000259" key="17">
    <source>
        <dbReference type="PROSITE" id="PS51384"/>
    </source>
</evidence>
<dbReference type="Pfam" id="PF00258">
    <property type="entry name" value="Flavodoxin_1"/>
    <property type="match status" value="1"/>
</dbReference>
<evidence type="ECO:0000256" key="5">
    <source>
        <dbReference type="ARBA" id="ARBA00022630"/>
    </source>
</evidence>
<dbReference type="InterPro" id="IPR017938">
    <property type="entry name" value="Riboflavin_synthase-like_b-brl"/>
</dbReference>
<dbReference type="OrthoDB" id="1470350at2759"/>
<dbReference type="Gene3D" id="1.20.990.10">
    <property type="entry name" value="NADPH-cytochrome p450 Reductase, Chain A, domain 3"/>
    <property type="match status" value="1"/>
</dbReference>
<evidence type="ECO:0000256" key="3">
    <source>
        <dbReference type="ARBA" id="ARBA00022448"/>
    </source>
</evidence>
<dbReference type="GO" id="GO:0020037">
    <property type="term" value="F:heme binding"/>
    <property type="evidence" value="ECO:0007669"/>
    <property type="project" value="UniProtKB-UniRule"/>
</dbReference>
<dbReference type="PRINTS" id="PR00385">
    <property type="entry name" value="P450"/>
</dbReference>
<dbReference type="InterPro" id="IPR039261">
    <property type="entry name" value="FNR_nucleotide-bd"/>
</dbReference>
<evidence type="ECO:0000256" key="6">
    <source>
        <dbReference type="ARBA" id="ARBA00022643"/>
    </source>
</evidence>
<evidence type="ECO:0000256" key="10">
    <source>
        <dbReference type="ARBA" id="ARBA00022982"/>
    </source>
</evidence>
<dbReference type="PRINTS" id="PR00463">
    <property type="entry name" value="EP450I"/>
</dbReference>
<keyword evidence="4 14" id="KW-0349">Heme</keyword>
<evidence type="ECO:0000256" key="14">
    <source>
        <dbReference type="PIRNR" id="PIRNR000209"/>
    </source>
</evidence>
<dbReference type="Gene3D" id="2.40.30.10">
    <property type="entry name" value="Translation factors"/>
    <property type="match status" value="1"/>
</dbReference>
<name>A0A6A6C7J0_ZASCE</name>
<comment type="cofactor">
    <cofactor evidence="14">
        <name>FAD</name>
        <dbReference type="ChEBI" id="CHEBI:57692"/>
    </cofactor>
    <cofactor evidence="14">
        <name>FMN</name>
        <dbReference type="ChEBI" id="CHEBI:58210"/>
    </cofactor>
</comment>
<dbReference type="SUPFAM" id="SSF52343">
    <property type="entry name" value="Ferredoxin reductase-like, C-terminal NADP-linked domain"/>
    <property type="match status" value="1"/>
</dbReference>
<accession>A0A6A6C7J0</accession>
<dbReference type="EMBL" id="ML993614">
    <property type="protein sequence ID" value="KAF2162218.1"/>
    <property type="molecule type" value="Genomic_DNA"/>
</dbReference>
<comment type="catalytic activity">
    <reaction evidence="14">
        <text>an organic molecule + reduced [NADPH--hemoprotein reductase] + O2 = an alcohol + oxidized [NADPH--hemoprotein reductase] + H2O + H(+)</text>
        <dbReference type="Rhea" id="RHEA:17149"/>
        <dbReference type="Rhea" id="RHEA-COMP:11964"/>
        <dbReference type="Rhea" id="RHEA-COMP:11965"/>
        <dbReference type="ChEBI" id="CHEBI:15377"/>
        <dbReference type="ChEBI" id="CHEBI:15378"/>
        <dbReference type="ChEBI" id="CHEBI:15379"/>
        <dbReference type="ChEBI" id="CHEBI:30879"/>
        <dbReference type="ChEBI" id="CHEBI:57618"/>
        <dbReference type="ChEBI" id="CHEBI:58210"/>
        <dbReference type="ChEBI" id="CHEBI:142491"/>
        <dbReference type="EC" id="1.14.14.1"/>
    </reaction>
</comment>
<evidence type="ECO:0000256" key="11">
    <source>
        <dbReference type="ARBA" id="ARBA00023002"/>
    </source>
</evidence>
<dbReference type="InterPro" id="IPR001128">
    <property type="entry name" value="Cyt_P450"/>
</dbReference>
<dbReference type="PROSITE" id="PS50902">
    <property type="entry name" value="FLAVODOXIN_LIKE"/>
    <property type="match status" value="1"/>
</dbReference>
<keyword evidence="12 14" id="KW-0408">Iron</keyword>
<dbReference type="FunFam" id="1.10.630.10:FF:000040">
    <property type="entry name" value="Bifunctional cytochrome P450/NADPH--P450 reductase"/>
    <property type="match status" value="1"/>
</dbReference>
<dbReference type="Pfam" id="PF00067">
    <property type="entry name" value="p450"/>
    <property type="match status" value="1"/>
</dbReference>
<dbReference type="InterPro" id="IPR003097">
    <property type="entry name" value="CysJ-like_FAD-binding"/>
</dbReference>
<dbReference type="InterPro" id="IPR029039">
    <property type="entry name" value="Flavoprotein-like_sf"/>
</dbReference>
<feature type="domain" description="Flavodoxin-like" evidence="16">
    <location>
        <begin position="501"/>
        <end position="642"/>
    </location>
</feature>
<dbReference type="CDD" id="cd11068">
    <property type="entry name" value="CYP120A1"/>
    <property type="match status" value="1"/>
</dbReference>
<evidence type="ECO:0000256" key="7">
    <source>
        <dbReference type="ARBA" id="ARBA00022723"/>
    </source>
</evidence>
<dbReference type="PANTHER" id="PTHR19384">
    <property type="entry name" value="NITRIC OXIDE SYNTHASE-RELATED"/>
    <property type="match status" value="1"/>
</dbReference>
<evidence type="ECO:0000256" key="4">
    <source>
        <dbReference type="ARBA" id="ARBA00022617"/>
    </source>
</evidence>
<dbReference type="RefSeq" id="XP_033663107.1">
    <property type="nucleotide sequence ID" value="XM_033813884.1"/>
</dbReference>
<dbReference type="PROSITE" id="PS51384">
    <property type="entry name" value="FAD_FR"/>
    <property type="match status" value="1"/>
</dbReference>
<evidence type="ECO:0000256" key="2">
    <source>
        <dbReference type="ARBA" id="ARBA00010018"/>
    </source>
</evidence>
<dbReference type="CDD" id="cd06206">
    <property type="entry name" value="bifunctional_CYPOR"/>
    <property type="match status" value="1"/>
</dbReference>
<dbReference type="Gene3D" id="1.10.630.10">
    <property type="entry name" value="Cytochrome P450"/>
    <property type="match status" value="1"/>
</dbReference>
<dbReference type="AlphaFoldDB" id="A0A6A6C7J0"/>
<dbReference type="InterPro" id="IPR002401">
    <property type="entry name" value="Cyt_P450_E_grp-I"/>
</dbReference>
<organism evidence="18 19">
    <name type="scientific">Zasmidium cellare ATCC 36951</name>
    <dbReference type="NCBI Taxonomy" id="1080233"/>
    <lineage>
        <taxon>Eukaryota</taxon>
        <taxon>Fungi</taxon>
        <taxon>Dikarya</taxon>
        <taxon>Ascomycota</taxon>
        <taxon>Pezizomycotina</taxon>
        <taxon>Dothideomycetes</taxon>
        <taxon>Dothideomycetidae</taxon>
        <taxon>Mycosphaerellales</taxon>
        <taxon>Mycosphaerellaceae</taxon>
        <taxon>Zasmidium</taxon>
    </lineage>
</organism>
<keyword evidence="3 14" id="KW-0813">Transport</keyword>
<evidence type="ECO:0000256" key="13">
    <source>
        <dbReference type="ARBA" id="ARBA00023033"/>
    </source>
</evidence>
<dbReference type="GO" id="GO:0010181">
    <property type="term" value="F:FMN binding"/>
    <property type="evidence" value="ECO:0007669"/>
    <property type="project" value="UniProtKB-UniRule"/>
</dbReference>
<dbReference type="EC" id="1.14.14.1" evidence="14"/>
<evidence type="ECO:0000256" key="8">
    <source>
        <dbReference type="ARBA" id="ARBA00022827"/>
    </source>
</evidence>
<dbReference type="Gene3D" id="3.40.50.360">
    <property type="match status" value="1"/>
</dbReference>
<dbReference type="PANTHER" id="PTHR19384:SF127">
    <property type="entry name" value="BIFUNCTIONAL CYTOCHROME P450_NADPH--P450 REDUCTASE"/>
    <property type="match status" value="1"/>
</dbReference>
<keyword evidence="6 14" id="KW-0288">FMN</keyword>
<dbReference type="GO" id="GO:0003958">
    <property type="term" value="F:NADPH-hemoprotein reductase activity"/>
    <property type="evidence" value="ECO:0007669"/>
    <property type="project" value="UniProtKB-UniRule"/>
</dbReference>
<keyword evidence="10 14" id="KW-0249">Electron transport</keyword>
<sequence>MALDRRDTVPIPHPPTIPFLGNILDLNAEIPLLKLLDFGKQYGEIFSLYIGSKRRMFVSSHAMANELCDEKRFHKTVASSLKELREGIHDGLFTAFDGEENWMTAHRTLVPAFGPLNISGMFDSMKDIASQLVMKWARHGTSYKIPVAEDFTRLTLDTLALCAMDYRFNSFYTEEMHPFVSAMVNFLKYAEVRSKRPSLLAPFYSADEAKWQADIEYMRNLARELVQDRRDHPREVKDLLNAMVNGKDPKTGKHLPEQSIIDNMITFLIAGHETTSGMLSFTFYYLLKNPDAYRKAQQEVDEVVGRESVTLEHLSKLPYITAVLREASRLQPTAPGFSIAPRSEQGDTLGAKYFIEPDESVLVLLHNVHRDPAVYGEDAEEFRPERMLDENFNKLPPNSWKPFGNGARGCIGRPFAWQEMMLVLAMTLQYFNFTPDDPQYSLHIASTLTIKPKNFSMRANVREGWTARSIEQSLTGQQPVVATPSRAPSIHGADDHNGKPLIILYGSNSGTCESLAQTIAADAPAHGFSASSVSTLDSAKQHLPTDEPVVIVTASYEGQPCDNAAHFYNWLQNLQPDDKLNVNYTVFGCGHSDWKQTFHRIPTTIDSMLEKAGGKKICDIGLTDAAKGAMMSDFQTWEDQTLWPALKKHFGGEEEAESAGVASVSQSVSIEVFSRRASHLRSDVSEAKVTAAKTLTAPGTPEKRHIEIQLPTDMTYRAGDYCAVLPLNPPETVHRVMTRFSLPWDAMLKISSRTGTQLPTEHPISAQNLFSAYLELSQPATKRNITMLIEASRDDKTKASLTALLSSDDNFQTEITDKRISLLDLLERHPSIHLPLSAFVASLITMRVRQYSISSSPLSDPTKASLTFTVLDEPSYSGQGRHVGVASHYLSTLSPSDIIHVAIRPSHTSFHLPTDPENIPLILIAAGAGLAPFRGFIQERAAQIASGRSLAPAHLYFGCRHPDKDSLYAADLSFWESIAAVSVHRAFSQAPEHSGGHKHIDQVLLADRKNIAELWYAGAKVYVCGSRGLGESVKNACLDIARESAKERGMSGSEEAVGRWFESVRNERYSTDVFA</sequence>
<dbReference type="SUPFAM" id="SSF48264">
    <property type="entry name" value="Cytochrome P450"/>
    <property type="match status" value="1"/>
</dbReference>
<keyword evidence="8 14" id="KW-0274">FAD</keyword>
<feature type="domain" description="FAD-binding FR-type" evidence="17">
    <location>
        <begin position="682"/>
        <end position="913"/>
    </location>
</feature>
<dbReference type="InterPro" id="IPR001433">
    <property type="entry name" value="OxRdtase_FAD/NAD-bd"/>
</dbReference>
<keyword evidence="11 14" id="KW-0560">Oxidoreductase</keyword>
<keyword evidence="7 14" id="KW-0479">Metal-binding</keyword>
<dbReference type="InterPro" id="IPR023173">
    <property type="entry name" value="NADPH_Cyt_P450_Rdtase_alpha"/>
</dbReference>
<dbReference type="PROSITE" id="PS00086">
    <property type="entry name" value="CYTOCHROME_P450"/>
    <property type="match status" value="1"/>
</dbReference>
<evidence type="ECO:0000256" key="9">
    <source>
        <dbReference type="ARBA" id="ARBA00022857"/>
    </source>
</evidence>
<dbReference type="Pfam" id="PF00667">
    <property type="entry name" value="FAD_binding_1"/>
    <property type="match status" value="1"/>
</dbReference>
<keyword evidence="9 14" id="KW-0521">NADP</keyword>
<evidence type="ECO:0000256" key="1">
    <source>
        <dbReference type="ARBA" id="ARBA00001971"/>
    </source>
</evidence>